<dbReference type="Proteomes" id="UP000472260">
    <property type="component" value="Unassembled WGS sequence"/>
</dbReference>
<evidence type="ECO:0000256" key="3">
    <source>
        <dbReference type="RuleBase" id="RU004011"/>
    </source>
</evidence>
<dbReference type="GO" id="GO:0004550">
    <property type="term" value="F:nucleoside diphosphate kinase activity"/>
    <property type="evidence" value="ECO:0007669"/>
    <property type="project" value="InterPro"/>
</dbReference>
<proteinExistence type="inferred from homology"/>
<dbReference type="Pfam" id="PF00334">
    <property type="entry name" value="NDK"/>
    <property type="match status" value="1"/>
</dbReference>
<sequence>MLNLHLHLHLSLLSLLINLILTNAVYMKLKCKNINNKKLTVYLVLSREMAEEFYKEHRDKPFFSQLVDYIGPCTMMVLTKENAVDEWRAAMGPTDPSAARQAAPGSLRARFAKDMLENAVHGSSNTQHAHQKIQFLFGDISSESRIIDGAASPALGASSHFKV</sequence>
<dbReference type="PROSITE" id="PS51374">
    <property type="entry name" value="NDPK_LIKE"/>
    <property type="match status" value="1"/>
</dbReference>
<evidence type="ECO:0000313" key="7">
    <source>
        <dbReference type="Proteomes" id="UP000472260"/>
    </source>
</evidence>
<evidence type="ECO:0000256" key="1">
    <source>
        <dbReference type="ARBA" id="ARBA00008142"/>
    </source>
</evidence>
<feature type="domain" description="Nucleoside diphosphate kinase-like" evidence="5">
    <location>
        <begin position="18"/>
        <end position="144"/>
    </location>
</feature>
<evidence type="ECO:0000256" key="4">
    <source>
        <dbReference type="SAM" id="Phobius"/>
    </source>
</evidence>
<evidence type="ECO:0000313" key="6">
    <source>
        <dbReference type="Ensembl" id="ENSSANP00000093045.1"/>
    </source>
</evidence>
<dbReference type="GO" id="GO:0003341">
    <property type="term" value="P:cilium movement"/>
    <property type="evidence" value="ECO:0007669"/>
    <property type="project" value="TreeGrafter"/>
</dbReference>
<keyword evidence="7" id="KW-1185">Reference proteome</keyword>
<dbReference type="PRINTS" id="PR01243">
    <property type="entry name" value="NUCDPKINASE"/>
</dbReference>
<dbReference type="GO" id="GO:1902176">
    <property type="term" value="P:negative regulation of oxidative stress-induced intrinsic apoptotic signaling pathway"/>
    <property type="evidence" value="ECO:0007669"/>
    <property type="project" value="TreeGrafter"/>
</dbReference>
<accession>A0A671SA13</accession>
<evidence type="ECO:0000259" key="5">
    <source>
        <dbReference type="SMART" id="SM00562"/>
    </source>
</evidence>
<dbReference type="PANTHER" id="PTHR46161">
    <property type="entry name" value="NUCLEOSIDE DIPHOSPHATE KINASE"/>
    <property type="match status" value="1"/>
</dbReference>
<keyword evidence="4" id="KW-0472">Membrane</keyword>
<dbReference type="InterPro" id="IPR036850">
    <property type="entry name" value="NDK-like_dom_sf"/>
</dbReference>
<name>A0A671SA13_9TELE</name>
<dbReference type="GO" id="GO:0006228">
    <property type="term" value="P:UTP biosynthetic process"/>
    <property type="evidence" value="ECO:0007669"/>
    <property type="project" value="InterPro"/>
</dbReference>
<dbReference type="Ensembl" id="ENSSANT00000098842.1">
    <property type="protein sequence ID" value="ENSSANP00000093045.1"/>
    <property type="gene ID" value="ENSSANG00000045906.1"/>
</dbReference>
<dbReference type="GO" id="GO:0006241">
    <property type="term" value="P:CTP biosynthetic process"/>
    <property type="evidence" value="ECO:0007669"/>
    <property type="project" value="InterPro"/>
</dbReference>
<protein>
    <recommendedName>
        <fullName evidence="5">Nucleoside diphosphate kinase-like domain-containing protein</fullName>
    </recommendedName>
</protein>
<reference evidence="6" key="1">
    <citation type="submission" date="2025-08" db="UniProtKB">
        <authorList>
            <consortium name="Ensembl"/>
        </authorList>
    </citation>
    <scope>IDENTIFICATION</scope>
</reference>
<evidence type="ECO:0000256" key="2">
    <source>
        <dbReference type="PROSITE-ProRule" id="PRU00706"/>
    </source>
</evidence>
<comment type="caution">
    <text evidence="2">Lacks conserved residue(s) required for the propagation of feature annotation.</text>
</comment>
<dbReference type="SMART" id="SM00562">
    <property type="entry name" value="NDK"/>
    <property type="match status" value="1"/>
</dbReference>
<dbReference type="Gene3D" id="3.30.70.141">
    <property type="entry name" value="Nucleoside diphosphate kinase-like domain"/>
    <property type="match status" value="1"/>
</dbReference>
<dbReference type="AlphaFoldDB" id="A0A671SA13"/>
<dbReference type="PANTHER" id="PTHR46161:SF1">
    <property type="entry name" value="NUCLEOSIDE DIPHOSPHATE KINASE HOMOLOG 5"/>
    <property type="match status" value="1"/>
</dbReference>
<keyword evidence="4" id="KW-1133">Transmembrane helix</keyword>
<dbReference type="GO" id="GO:0006183">
    <property type="term" value="P:GTP biosynthetic process"/>
    <property type="evidence" value="ECO:0007669"/>
    <property type="project" value="InterPro"/>
</dbReference>
<dbReference type="GO" id="GO:0005929">
    <property type="term" value="C:cilium"/>
    <property type="evidence" value="ECO:0007669"/>
    <property type="project" value="TreeGrafter"/>
</dbReference>
<feature type="transmembrane region" description="Helical" evidence="4">
    <location>
        <begin position="6"/>
        <end position="27"/>
    </location>
</feature>
<dbReference type="InterPro" id="IPR001564">
    <property type="entry name" value="Nucleoside_diP_kinase"/>
</dbReference>
<organism evidence="6 7">
    <name type="scientific">Sinocyclocheilus anshuiensis</name>
    <dbReference type="NCBI Taxonomy" id="1608454"/>
    <lineage>
        <taxon>Eukaryota</taxon>
        <taxon>Metazoa</taxon>
        <taxon>Chordata</taxon>
        <taxon>Craniata</taxon>
        <taxon>Vertebrata</taxon>
        <taxon>Euteleostomi</taxon>
        <taxon>Actinopterygii</taxon>
        <taxon>Neopterygii</taxon>
        <taxon>Teleostei</taxon>
        <taxon>Ostariophysi</taxon>
        <taxon>Cypriniformes</taxon>
        <taxon>Cyprinidae</taxon>
        <taxon>Cyprininae</taxon>
        <taxon>Sinocyclocheilus</taxon>
    </lineage>
</organism>
<dbReference type="SUPFAM" id="SSF54919">
    <property type="entry name" value="Nucleoside diphosphate kinase, NDK"/>
    <property type="match status" value="1"/>
</dbReference>
<reference evidence="6" key="2">
    <citation type="submission" date="2025-09" db="UniProtKB">
        <authorList>
            <consortium name="Ensembl"/>
        </authorList>
    </citation>
    <scope>IDENTIFICATION</scope>
</reference>
<dbReference type="InterPro" id="IPR034907">
    <property type="entry name" value="NDK-like_dom"/>
</dbReference>
<comment type="similarity">
    <text evidence="1 2 3">Belongs to the NDK family.</text>
</comment>
<keyword evidence="4" id="KW-0812">Transmembrane</keyword>